<accession>A0ABU2KMN0</accession>
<organism evidence="1 2">
    <name type="scientific">Streptomonospora wellingtoniae</name>
    <dbReference type="NCBI Taxonomy" id="3075544"/>
    <lineage>
        <taxon>Bacteria</taxon>
        <taxon>Bacillati</taxon>
        <taxon>Actinomycetota</taxon>
        <taxon>Actinomycetes</taxon>
        <taxon>Streptosporangiales</taxon>
        <taxon>Nocardiopsidaceae</taxon>
        <taxon>Streptomonospora</taxon>
    </lineage>
</organism>
<evidence type="ECO:0000313" key="2">
    <source>
        <dbReference type="Proteomes" id="UP001183226"/>
    </source>
</evidence>
<dbReference type="RefSeq" id="WP_311542936.1">
    <property type="nucleotide sequence ID" value="NZ_JAVREK010000001.1"/>
</dbReference>
<protein>
    <recommendedName>
        <fullName evidence="3">Abi-like protein</fullName>
    </recommendedName>
</protein>
<evidence type="ECO:0000313" key="1">
    <source>
        <dbReference type="EMBL" id="MDT0300516.1"/>
    </source>
</evidence>
<reference evidence="2" key="1">
    <citation type="submission" date="2023-07" db="EMBL/GenBank/DDBJ databases">
        <title>30 novel species of actinomycetes from the DSMZ collection.</title>
        <authorList>
            <person name="Nouioui I."/>
        </authorList>
    </citation>
    <scope>NUCLEOTIDE SEQUENCE [LARGE SCALE GENOMIC DNA]</scope>
    <source>
        <strain evidence="2">DSM 45055</strain>
    </source>
</reference>
<evidence type="ECO:0008006" key="3">
    <source>
        <dbReference type="Google" id="ProtNLM"/>
    </source>
</evidence>
<gene>
    <name evidence="1" type="ORF">RM446_00130</name>
</gene>
<keyword evidence="2" id="KW-1185">Reference proteome</keyword>
<proteinExistence type="predicted"/>
<dbReference type="EMBL" id="JAVREK010000001">
    <property type="protein sequence ID" value="MDT0300516.1"/>
    <property type="molecule type" value="Genomic_DNA"/>
</dbReference>
<comment type="caution">
    <text evidence="1">The sequence shown here is derived from an EMBL/GenBank/DDBJ whole genome shotgun (WGS) entry which is preliminary data.</text>
</comment>
<dbReference type="Proteomes" id="UP001183226">
    <property type="component" value="Unassembled WGS sequence"/>
</dbReference>
<name>A0ABU2KMN0_9ACTN</name>
<sequence length="252" mass="28413">MPHPEHDAGIVWNRLSEPRMAPYLDRAGGDKGDALALYEWSTRIAAAAFEDVGHVEVLLRNAVDSCLRRHFREDERGIPWFLMPLPGGEGAAAPVRSVRQRLREDGKESRDQIVAGLTFGYWSGLLGAEYADLWRECLHRAFPNAPGRRRKVYEALDGIRAFRNRLAHHDSMLGVDVPFEARRVFEAARWIDAEAAAWLEHRSRVPELCRLCPTGAVGAGAHRRRERRARLRAALRSASAGLRNAARTRPRS</sequence>